<gene>
    <name evidence="1" type="ORF">H5P30_17840</name>
</gene>
<name>A0A7X1B159_9BACT</name>
<protein>
    <submittedName>
        <fullName evidence="1">DUF1961 family protein</fullName>
    </submittedName>
</protein>
<dbReference type="EMBL" id="JACHVA010000127">
    <property type="protein sequence ID" value="MBC2603647.1"/>
    <property type="molecule type" value="Genomic_DNA"/>
</dbReference>
<dbReference type="RefSeq" id="WP_185694269.1">
    <property type="nucleotide sequence ID" value="NZ_JACHVA010000127.1"/>
</dbReference>
<evidence type="ECO:0000313" key="1">
    <source>
        <dbReference type="EMBL" id="MBC2603647.1"/>
    </source>
</evidence>
<organism evidence="1 2">
    <name type="scientific">Puniceicoccus vermicola</name>
    <dbReference type="NCBI Taxonomy" id="388746"/>
    <lineage>
        <taxon>Bacteria</taxon>
        <taxon>Pseudomonadati</taxon>
        <taxon>Verrucomicrobiota</taxon>
        <taxon>Opitutia</taxon>
        <taxon>Puniceicoccales</taxon>
        <taxon>Puniceicoccaceae</taxon>
        <taxon>Puniceicoccus</taxon>
    </lineage>
</organism>
<dbReference type="InterPro" id="IPR015305">
    <property type="entry name" value="DUF1961"/>
</dbReference>
<comment type="caution">
    <text evidence="1">The sequence shown here is derived from an EMBL/GenBank/DDBJ whole genome shotgun (WGS) entry which is preliminary data.</text>
</comment>
<dbReference type="Pfam" id="PF09224">
    <property type="entry name" value="DUF1961"/>
    <property type="match status" value="1"/>
</dbReference>
<keyword evidence="2" id="KW-1185">Reference proteome</keyword>
<evidence type="ECO:0000313" key="2">
    <source>
        <dbReference type="Proteomes" id="UP000525652"/>
    </source>
</evidence>
<accession>A0A7X1B159</accession>
<proteinExistence type="predicted"/>
<dbReference type="AlphaFoldDB" id="A0A7X1B159"/>
<reference evidence="1 2" key="1">
    <citation type="submission" date="2020-07" db="EMBL/GenBank/DDBJ databases">
        <authorList>
            <person name="Feng X."/>
        </authorList>
    </citation>
    <scope>NUCLEOTIDE SEQUENCE [LARGE SCALE GENOMIC DNA]</scope>
    <source>
        <strain evidence="1 2">JCM14086</strain>
    </source>
</reference>
<dbReference type="Gene3D" id="2.60.120.200">
    <property type="match status" value="1"/>
</dbReference>
<sequence length="245" mass="28205">MKNNSEELQKCFDELDRAEWNELFHDSGKENWEDKWFLDGEVAGVENTPYGMSFSAGPRFANNAHHAVLWTREQFEGDVKIEYNFTRTDFAERCVAILYVQATGPGEKEDIVGWNDQRKVPNMSIYFNGMHTYHISYAAFGNSFETDVQYIRARRYMPGSESLEGTALPGDYDSTHLFQPGVPHQISVIKRGGRELFMRIRNPETTVHLRWYNEDLPAIESGRIGIRHMATRSGLYSDFRVCGLA</sequence>
<dbReference type="Proteomes" id="UP000525652">
    <property type="component" value="Unassembled WGS sequence"/>
</dbReference>